<evidence type="ECO:0000313" key="2">
    <source>
        <dbReference type="Proteomes" id="UP000266188"/>
    </source>
</evidence>
<dbReference type="Pfam" id="PF11913">
    <property type="entry name" value="DUF3431"/>
    <property type="match status" value="1"/>
</dbReference>
<keyword evidence="2" id="KW-1185">Reference proteome</keyword>
<accession>A0A3A2Z3D7</accession>
<evidence type="ECO:0000313" key="1">
    <source>
        <dbReference type="EMBL" id="RJE17539.1"/>
    </source>
</evidence>
<dbReference type="Proteomes" id="UP000266188">
    <property type="component" value="Unassembled WGS sequence"/>
</dbReference>
<gene>
    <name evidence="1" type="ORF">PHISCL_10125</name>
</gene>
<reference evidence="2" key="1">
    <citation type="submission" date="2017-02" db="EMBL/GenBank/DDBJ databases">
        <authorList>
            <person name="Tafer H."/>
            <person name="Lopandic K."/>
        </authorList>
    </citation>
    <scope>NUCLEOTIDE SEQUENCE [LARGE SCALE GENOMIC DNA]</scope>
    <source>
        <strain evidence="2">CBS 366.77</strain>
    </source>
</reference>
<organism evidence="1 2">
    <name type="scientific">Aspergillus sclerotialis</name>
    <dbReference type="NCBI Taxonomy" id="2070753"/>
    <lineage>
        <taxon>Eukaryota</taxon>
        <taxon>Fungi</taxon>
        <taxon>Dikarya</taxon>
        <taxon>Ascomycota</taxon>
        <taxon>Pezizomycotina</taxon>
        <taxon>Eurotiomycetes</taxon>
        <taxon>Eurotiomycetidae</taxon>
        <taxon>Eurotiales</taxon>
        <taxon>Aspergillaceae</taxon>
        <taxon>Aspergillus</taxon>
        <taxon>Aspergillus subgen. Polypaecilum</taxon>
    </lineage>
</organism>
<comment type="caution">
    <text evidence="1">The sequence shown here is derived from an EMBL/GenBank/DDBJ whole genome shotgun (WGS) entry which is preliminary data.</text>
</comment>
<proteinExistence type="predicted"/>
<dbReference type="AlphaFoldDB" id="A0A3A2Z3D7"/>
<sequence>MPNEDTSWLSHLPSWKPYIYTLPSDQSSNLSLPENKGREAMAYLTYIIDNYSILPEISAFIHASPTQWHNDADSQNHQTSTLLSQLNLSLVKRNGYVNLRCSHTPGCPTAVRPFDSLYKEKDNPVYSQFGMIYTELFNVSIAEVPGEIGGVCCSQFAVSRDRIRGRKWEEYVGMREWASRSRLDNIGVGSVFEMLWHVIFLEGSVL</sequence>
<name>A0A3A2Z3D7_9EURO</name>
<dbReference type="PANTHER" id="PTHR37490:SF2">
    <property type="match status" value="1"/>
</dbReference>
<dbReference type="EMBL" id="MVGC01000858">
    <property type="protein sequence ID" value="RJE17539.1"/>
    <property type="molecule type" value="Genomic_DNA"/>
</dbReference>
<protein>
    <submittedName>
        <fullName evidence="1">Uncharacterized protein</fullName>
    </submittedName>
</protein>
<dbReference type="InterPro" id="IPR021838">
    <property type="entry name" value="DUF3431"/>
</dbReference>
<dbReference type="OrthoDB" id="426718at2759"/>
<dbReference type="PANTHER" id="PTHR37490">
    <property type="entry name" value="EXPRESSED PROTEIN"/>
    <property type="match status" value="1"/>
</dbReference>
<dbReference type="STRING" id="2070753.A0A3A2Z3D7"/>